<comment type="caution">
    <text evidence="2">The sequence shown here is derived from an EMBL/GenBank/DDBJ whole genome shotgun (WGS) entry which is preliminary data.</text>
</comment>
<evidence type="ECO:0000313" key="2">
    <source>
        <dbReference type="EMBL" id="KKY35880.1"/>
    </source>
</evidence>
<evidence type="ECO:0000259" key="1">
    <source>
        <dbReference type="Pfam" id="PF00144"/>
    </source>
</evidence>
<keyword evidence="3" id="KW-1185">Reference proteome</keyword>
<proteinExistence type="predicted"/>
<dbReference type="Proteomes" id="UP000034680">
    <property type="component" value="Unassembled WGS sequence"/>
</dbReference>
<evidence type="ECO:0000313" key="3">
    <source>
        <dbReference type="Proteomes" id="UP000034680"/>
    </source>
</evidence>
<dbReference type="Pfam" id="PF00144">
    <property type="entry name" value="Beta-lactamase"/>
    <property type="match status" value="1"/>
</dbReference>
<dbReference type="AlphaFoldDB" id="A0A0G2I7X4"/>
<reference evidence="2 3" key="2">
    <citation type="submission" date="2015-05" db="EMBL/GenBank/DDBJ databases">
        <authorList>
            <person name="Morales-Cruz A."/>
            <person name="Amrine K.C."/>
            <person name="Cantu D."/>
        </authorList>
    </citation>
    <scope>NUCLEOTIDE SEQUENCE [LARGE SCALE GENOMIC DNA]</scope>
    <source>
        <strain evidence="2">DA912</strain>
    </source>
</reference>
<dbReference type="SUPFAM" id="SSF56601">
    <property type="entry name" value="beta-lactamase/transpeptidase-like"/>
    <property type="match status" value="1"/>
</dbReference>
<reference evidence="2 3" key="1">
    <citation type="submission" date="2015-05" db="EMBL/GenBank/DDBJ databases">
        <title>Distinctive expansion of gene families associated with plant cell wall degradation and secondary metabolism in the genomes of grapevine trunk pathogens.</title>
        <authorList>
            <person name="Lawrence D.P."/>
            <person name="Travadon R."/>
            <person name="Rolshausen P.E."/>
            <person name="Baumgartner K."/>
        </authorList>
    </citation>
    <scope>NUCLEOTIDE SEQUENCE [LARGE SCALE GENOMIC DNA]</scope>
    <source>
        <strain evidence="2">DA912</strain>
    </source>
</reference>
<feature type="domain" description="Beta-lactamase-related" evidence="1">
    <location>
        <begin position="146"/>
        <end position="197"/>
    </location>
</feature>
<dbReference type="InterPro" id="IPR012338">
    <property type="entry name" value="Beta-lactam/transpept-like"/>
</dbReference>
<dbReference type="STRING" id="1214573.A0A0G2I7X4"/>
<accession>A0A0G2I7X4</accession>
<sequence length="258" mass="28623">MINTFVKSFSMYGTSSGRRCCMLGHENMGNQQSTIFYSTTAYPIDCLTVYASEIAKGFWPPSRLVVPDDHMITPQFVYTEREQGLFLIELNCDRSGHQVRFAVIFAEHDVAEARKVDGNRSDDVAFMIHDVALSLFGGMRAATIRHLIEYHVKRTPGFEPGTDYSYSNYGIMLLSYLITNLTGRPYLGYLQEHVLDVRDVQLGDGSIKEEFTGAFSLAASASTIVRFIGKHAVLGTGGRAMYAECDGLLAAQVSRGLL</sequence>
<protein>
    <submittedName>
        <fullName evidence="2">Putative penicillin-binding protein</fullName>
    </submittedName>
</protein>
<dbReference type="OrthoDB" id="5946976at2759"/>
<name>A0A0G2I7X4_9PEZI</name>
<dbReference type="InterPro" id="IPR001466">
    <property type="entry name" value="Beta-lactam-related"/>
</dbReference>
<dbReference type="Gene3D" id="3.40.710.10">
    <property type="entry name" value="DD-peptidase/beta-lactamase superfamily"/>
    <property type="match status" value="1"/>
</dbReference>
<gene>
    <name evidence="2" type="ORF">UCDDA912_g04153</name>
</gene>
<dbReference type="EMBL" id="LCUC01000144">
    <property type="protein sequence ID" value="KKY35880.1"/>
    <property type="molecule type" value="Genomic_DNA"/>
</dbReference>
<organism evidence="2 3">
    <name type="scientific">Diaporthe ampelina</name>
    <dbReference type="NCBI Taxonomy" id="1214573"/>
    <lineage>
        <taxon>Eukaryota</taxon>
        <taxon>Fungi</taxon>
        <taxon>Dikarya</taxon>
        <taxon>Ascomycota</taxon>
        <taxon>Pezizomycotina</taxon>
        <taxon>Sordariomycetes</taxon>
        <taxon>Sordariomycetidae</taxon>
        <taxon>Diaporthales</taxon>
        <taxon>Diaporthaceae</taxon>
        <taxon>Diaporthe</taxon>
    </lineage>
</organism>